<dbReference type="AlphaFoldDB" id="A0AAD5F4A4"/>
<comment type="caution">
    <text evidence="1">The sequence shown here is derived from an EMBL/GenBank/DDBJ whole genome shotgun (WGS) entry which is preliminary data.</text>
</comment>
<keyword evidence="2" id="KW-1185">Reference proteome</keyword>
<name>A0AAD5F4A4_PRUDU</name>
<gene>
    <name evidence="1" type="ORF">L3X38_005634</name>
</gene>
<sequence>MDDIGSRGEEEKKRTLPPGFSQKHGQVILSFELKRLNIYVYVDCSTSSVSSVIAKLAHYFKEEVVVFFL</sequence>
<evidence type="ECO:0000313" key="2">
    <source>
        <dbReference type="Proteomes" id="UP001054821"/>
    </source>
</evidence>
<protein>
    <submittedName>
        <fullName evidence="1">Uncharacterized protein</fullName>
    </submittedName>
</protein>
<organism evidence="1 2">
    <name type="scientific">Prunus dulcis</name>
    <name type="common">Almond</name>
    <name type="synonym">Amygdalus dulcis</name>
    <dbReference type="NCBI Taxonomy" id="3755"/>
    <lineage>
        <taxon>Eukaryota</taxon>
        <taxon>Viridiplantae</taxon>
        <taxon>Streptophyta</taxon>
        <taxon>Embryophyta</taxon>
        <taxon>Tracheophyta</taxon>
        <taxon>Spermatophyta</taxon>
        <taxon>Magnoliopsida</taxon>
        <taxon>eudicotyledons</taxon>
        <taxon>Gunneridae</taxon>
        <taxon>Pentapetalae</taxon>
        <taxon>rosids</taxon>
        <taxon>fabids</taxon>
        <taxon>Rosales</taxon>
        <taxon>Rosaceae</taxon>
        <taxon>Amygdaloideae</taxon>
        <taxon>Amygdaleae</taxon>
        <taxon>Prunus</taxon>
    </lineage>
</organism>
<dbReference type="Proteomes" id="UP001054821">
    <property type="component" value="Chromosome 1"/>
</dbReference>
<proteinExistence type="predicted"/>
<accession>A0AAD5F4A4</accession>
<reference evidence="1 2" key="1">
    <citation type="journal article" date="2022" name="G3 (Bethesda)">
        <title>Whole-genome sequence and methylome profiling of the almond [Prunus dulcis (Mill.) D.A. Webb] cultivar 'Nonpareil'.</title>
        <authorList>
            <person name="D'Amico-Willman K.M."/>
            <person name="Ouma W.Z."/>
            <person name="Meulia T."/>
            <person name="Sideli G.M."/>
            <person name="Gradziel T.M."/>
            <person name="Fresnedo-Ramirez J."/>
        </authorList>
    </citation>
    <scope>NUCLEOTIDE SEQUENCE [LARGE SCALE GENOMIC DNA]</scope>
    <source>
        <strain evidence="1">Clone GOH B32 T37-40</strain>
    </source>
</reference>
<evidence type="ECO:0000313" key="1">
    <source>
        <dbReference type="EMBL" id="KAI5352742.1"/>
    </source>
</evidence>
<dbReference type="EMBL" id="JAJFAZ020000001">
    <property type="protein sequence ID" value="KAI5352742.1"/>
    <property type="molecule type" value="Genomic_DNA"/>
</dbReference>